<keyword evidence="3 6" id="KW-1133">Transmembrane helix</keyword>
<feature type="domain" description="NADH:quinone oxidoreductase/Mrp antiporter transmembrane" evidence="7">
    <location>
        <begin position="141"/>
        <end position="356"/>
    </location>
</feature>
<keyword evidence="9" id="KW-0830">Ubiquinone</keyword>
<sequence length="519" mass="57022">MANGWLLLIPGLPLLAAVLVALNRVLRWNRCEASERLSSQLVLGAGLLSLVLVLWADGQYLLHGSQHVMVLPWLHSGVYNASISFMLDGLSLSMSTLVAVITLLVTRFSVNYLHRDCGFQRFFMVLALFTAAMQLIALSGSAVLAFVGWELAGASSYLLIAYNWQSKTATINATRAFVTNRLGDAGFLLGMFMAFSLFRSTEWNVMLVPQADQSSLLIGVAAFGLMGAALVKSAQFPFSAWITRALEGPTPSSTVFYGSLMVHAGIFLLLRIHPLLEQAPALQYLLLGVGVLTVLYGWLGGLAQTDIKTSLLFSTLAQTGLMLIAIALGWYSLALVHLVLHAVWRAYQFLHSPSFALHTQWQAAPAVPAWLGKRRWLHNAALQRFWLDPLADWLLVKPTVALSQEAQIFDGQILDKLSGTPGHHSGIATLADMQAMQQGRLRVESSIGIGSGLFGKLMQWIAERLEWFEQRLLLQQGGGKAKSILDTLGRYLDKIERLLTQPRYLVLLILATLVVIFQG</sequence>
<keyword evidence="4 6" id="KW-0472">Membrane</keyword>
<keyword evidence="10" id="KW-1185">Reference proteome</keyword>
<feature type="transmembrane region" description="Helical" evidence="6">
    <location>
        <begin position="185"/>
        <end position="203"/>
    </location>
</feature>
<evidence type="ECO:0000256" key="6">
    <source>
        <dbReference type="SAM" id="Phobius"/>
    </source>
</evidence>
<dbReference type="EMBL" id="FNQP01000003">
    <property type="protein sequence ID" value="SDZ95808.1"/>
    <property type="molecule type" value="Genomic_DNA"/>
</dbReference>
<dbReference type="InterPro" id="IPR001516">
    <property type="entry name" value="Proton_antipo_N"/>
</dbReference>
<dbReference type="Pfam" id="PF00361">
    <property type="entry name" value="Proton_antipo_M"/>
    <property type="match status" value="1"/>
</dbReference>
<evidence type="ECO:0000313" key="10">
    <source>
        <dbReference type="Proteomes" id="UP000199397"/>
    </source>
</evidence>
<feature type="transmembrane region" description="Helical" evidence="6">
    <location>
        <begin position="92"/>
        <end position="110"/>
    </location>
</feature>
<dbReference type="PANTHER" id="PTHR42829:SF2">
    <property type="entry name" value="NADH-UBIQUINONE OXIDOREDUCTASE CHAIN 5"/>
    <property type="match status" value="1"/>
</dbReference>
<evidence type="ECO:0000313" key="9">
    <source>
        <dbReference type="EMBL" id="SDZ95808.1"/>
    </source>
</evidence>
<dbReference type="GO" id="GO:0016020">
    <property type="term" value="C:membrane"/>
    <property type="evidence" value="ECO:0007669"/>
    <property type="project" value="UniProtKB-SubCell"/>
</dbReference>
<feature type="transmembrane region" description="Helical" evidence="6">
    <location>
        <begin position="122"/>
        <end position="149"/>
    </location>
</feature>
<dbReference type="PANTHER" id="PTHR42829">
    <property type="entry name" value="NADH-UBIQUINONE OXIDOREDUCTASE CHAIN 5"/>
    <property type="match status" value="1"/>
</dbReference>
<organism evidence="9 10">
    <name type="scientific">Thiothrix caldifontis</name>
    <dbReference type="NCBI Taxonomy" id="525918"/>
    <lineage>
        <taxon>Bacteria</taxon>
        <taxon>Pseudomonadati</taxon>
        <taxon>Pseudomonadota</taxon>
        <taxon>Gammaproteobacteria</taxon>
        <taxon>Thiotrichales</taxon>
        <taxon>Thiotrichaceae</taxon>
        <taxon>Thiothrix</taxon>
    </lineage>
</organism>
<dbReference type="GO" id="GO:0042773">
    <property type="term" value="P:ATP synthesis coupled electron transport"/>
    <property type="evidence" value="ECO:0007669"/>
    <property type="project" value="InterPro"/>
</dbReference>
<keyword evidence="2 5" id="KW-0812">Transmembrane</keyword>
<feature type="transmembrane region" description="Helical" evidence="6">
    <location>
        <begin position="37"/>
        <end position="56"/>
    </location>
</feature>
<comment type="subcellular location">
    <subcellularLocation>
        <location evidence="1">Endomembrane system</location>
        <topology evidence="1">Multi-pass membrane protein</topology>
    </subcellularLocation>
    <subcellularLocation>
        <location evidence="5">Membrane</location>
        <topology evidence="5">Multi-pass membrane protein</topology>
    </subcellularLocation>
</comment>
<dbReference type="GO" id="GO:0015990">
    <property type="term" value="P:electron transport coupled proton transport"/>
    <property type="evidence" value="ECO:0007669"/>
    <property type="project" value="TreeGrafter"/>
</dbReference>
<dbReference type="RefSeq" id="WP_093065307.1">
    <property type="nucleotide sequence ID" value="NZ_FNQP01000003.1"/>
</dbReference>
<evidence type="ECO:0000256" key="3">
    <source>
        <dbReference type="ARBA" id="ARBA00022989"/>
    </source>
</evidence>
<name>A0A1H3XB83_9GAMM</name>
<evidence type="ECO:0000256" key="4">
    <source>
        <dbReference type="ARBA" id="ARBA00023136"/>
    </source>
</evidence>
<feature type="transmembrane region" description="Helical" evidence="6">
    <location>
        <begin position="254"/>
        <end position="272"/>
    </location>
</feature>
<dbReference type="InterPro" id="IPR003945">
    <property type="entry name" value="NU5C-like"/>
</dbReference>
<evidence type="ECO:0000256" key="1">
    <source>
        <dbReference type="ARBA" id="ARBA00004127"/>
    </source>
</evidence>
<dbReference type="STRING" id="525918.SAMN05660964_00621"/>
<reference evidence="9 10" key="1">
    <citation type="submission" date="2016-10" db="EMBL/GenBank/DDBJ databases">
        <authorList>
            <person name="de Groot N.N."/>
        </authorList>
    </citation>
    <scope>NUCLEOTIDE SEQUENCE [LARGE SCALE GENOMIC DNA]</scope>
    <source>
        <strain evidence="9 10">DSM 21228</strain>
    </source>
</reference>
<feature type="transmembrane region" description="Helical" evidence="6">
    <location>
        <begin position="321"/>
        <end position="344"/>
    </location>
</feature>
<proteinExistence type="predicted"/>
<dbReference type="GO" id="GO:0003954">
    <property type="term" value="F:NADH dehydrogenase activity"/>
    <property type="evidence" value="ECO:0007669"/>
    <property type="project" value="TreeGrafter"/>
</dbReference>
<dbReference type="GO" id="GO:0008137">
    <property type="term" value="F:NADH dehydrogenase (ubiquinone) activity"/>
    <property type="evidence" value="ECO:0007669"/>
    <property type="project" value="InterPro"/>
</dbReference>
<accession>A0A1H3XB83</accession>
<dbReference type="Proteomes" id="UP000199397">
    <property type="component" value="Unassembled WGS sequence"/>
</dbReference>
<dbReference type="Pfam" id="PF00662">
    <property type="entry name" value="Proton_antipo_N"/>
    <property type="match status" value="1"/>
</dbReference>
<dbReference type="GO" id="GO:0012505">
    <property type="term" value="C:endomembrane system"/>
    <property type="evidence" value="ECO:0007669"/>
    <property type="project" value="UniProtKB-SubCell"/>
</dbReference>
<dbReference type="InterPro" id="IPR001750">
    <property type="entry name" value="ND/Mrp_TM"/>
</dbReference>
<feature type="domain" description="NADH-Ubiquinone oxidoreductase (complex I) chain 5 N-terminal" evidence="8">
    <location>
        <begin position="73"/>
        <end position="123"/>
    </location>
</feature>
<gene>
    <name evidence="9" type="ORF">SAMN05660964_00621</name>
</gene>
<evidence type="ECO:0000259" key="7">
    <source>
        <dbReference type="Pfam" id="PF00361"/>
    </source>
</evidence>
<dbReference type="AlphaFoldDB" id="A0A1H3XB83"/>
<evidence type="ECO:0000259" key="8">
    <source>
        <dbReference type="Pfam" id="PF00662"/>
    </source>
</evidence>
<evidence type="ECO:0000256" key="5">
    <source>
        <dbReference type="RuleBase" id="RU000320"/>
    </source>
</evidence>
<evidence type="ECO:0000256" key="2">
    <source>
        <dbReference type="ARBA" id="ARBA00022692"/>
    </source>
</evidence>
<feature type="transmembrane region" description="Helical" evidence="6">
    <location>
        <begin position="215"/>
        <end position="234"/>
    </location>
</feature>
<protein>
    <submittedName>
        <fullName evidence="9">NADH-Ubiquinone oxidoreductase (Complex I), chain 5 N-terminus</fullName>
    </submittedName>
</protein>
<feature type="transmembrane region" description="Helical" evidence="6">
    <location>
        <begin position="284"/>
        <end position="301"/>
    </location>
</feature>
<dbReference type="OrthoDB" id="9768329at2"/>
<dbReference type="PRINTS" id="PR01434">
    <property type="entry name" value="NADHDHGNASE5"/>
</dbReference>